<evidence type="ECO:0000256" key="2">
    <source>
        <dbReference type="ARBA" id="ARBA00005194"/>
    </source>
</evidence>
<dbReference type="PANTHER" id="PTHR11035:SF20">
    <property type="entry name" value="VERY-LONG-CHAIN (3R)-3-HYDROXYACYL-COA DEHYDRATASE 3"/>
    <property type="match status" value="1"/>
</dbReference>
<keyword evidence="11 17" id="KW-0443">Lipid metabolism</keyword>
<reference evidence="20" key="2">
    <citation type="journal article" date="2013" name="Nat. Commun.">
        <title>Genome of the Chinese tree shrew.</title>
        <authorList>
            <person name="Fan Y."/>
            <person name="Huang Z.Y."/>
            <person name="Cao C.C."/>
            <person name="Chen C.S."/>
            <person name="Chen Y.X."/>
            <person name="Fan D.D."/>
            <person name="He J."/>
            <person name="Hou H.L."/>
            <person name="Hu L."/>
            <person name="Hu X.T."/>
            <person name="Jiang X.T."/>
            <person name="Lai R."/>
            <person name="Lang Y.S."/>
            <person name="Liang B."/>
            <person name="Liao S.G."/>
            <person name="Mu D."/>
            <person name="Ma Y.Y."/>
            <person name="Niu Y.Y."/>
            <person name="Sun X.Q."/>
            <person name="Xia J.Q."/>
            <person name="Xiao J."/>
            <person name="Xiong Z.Q."/>
            <person name="Xu L."/>
            <person name="Yang L."/>
            <person name="Zhang Y."/>
            <person name="Zhao W."/>
            <person name="Zhao X.D."/>
            <person name="Zheng Y.T."/>
            <person name="Zhou J.M."/>
            <person name="Zhu Y.B."/>
            <person name="Zhang G.J."/>
            <person name="Wang J."/>
            <person name="Yao Y.G."/>
        </authorList>
    </citation>
    <scope>NUCLEOTIDE SEQUENCE [LARGE SCALE GENOMIC DNA]</scope>
</reference>
<evidence type="ECO:0000256" key="15">
    <source>
        <dbReference type="ARBA" id="ARBA00023688"/>
    </source>
</evidence>
<dbReference type="EC" id="4.2.1.134" evidence="17"/>
<dbReference type="UniPathway" id="UPA00094"/>
<evidence type="ECO:0000256" key="10">
    <source>
        <dbReference type="ARBA" id="ARBA00023054"/>
    </source>
</evidence>
<comment type="catalytic activity">
    <reaction evidence="15">
        <text>(3R)-hydroxyhexadecanoyl-CoA = (2E)-hexadecenoyl-CoA + H2O</text>
        <dbReference type="Rhea" id="RHEA:39159"/>
        <dbReference type="ChEBI" id="CHEBI:15377"/>
        <dbReference type="ChEBI" id="CHEBI:61526"/>
        <dbReference type="ChEBI" id="CHEBI:74278"/>
    </reaction>
    <physiologicalReaction direction="left-to-right" evidence="15">
        <dbReference type="Rhea" id="RHEA:39160"/>
    </physiologicalReaction>
</comment>
<evidence type="ECO:0000313" key="20">
    <source>
        <dbReference type="Proteomes" id="UP000011518"/>
    </source>
</evidence>
<dbReference type="GO" id="GO:0005789">
    <property type="term" value="C:endoplasmic reticulum membrane"/>
    <property type="evidence" value="ECO:0007669"/>
    <property type="project" value="UniProtKB-SubCell"/>
</dbReference>
<name>L9KHK2_TUPCH</name>
<keyword evidence="20" id="KW-1185">Reference proteome</keyword>
<dbReference type="GO" id="GO:0030497">
    <property type="term" value="P:fatty acid elongation"/>
    <property type="evidence" value="ECO:0007669"/>
    <property type="project" value="TreeGrafter"/>
</dbReference>
<dbReference type="GO" id="GO:0042761">
    <property type="term" value="P:very long-chain fatty acid biosynthetic process"/>
    <property type="evidence" value="ECO:0007669"/>
    <property type="project" value="TreeGrafter"/>
</dbReference>
<keyword evidence="8 17" id="KW-0276">Fatty acid metabolism</keyword>
<dbReference type="PANTHER" id="PTHR11035">
    <property type="entry name" value="VERY-LONG-CHAIN (3R)-3-HYDROXYACYL-COA DEHYDRATASE"/>
    <property type="match status" value="1"/>
</dbReference>
<dbReference type="GO" id="GO:0102158">
    <property type="term" value="F:very-long-chain (3R)-3-hydroxyacyl-CoA dehydratase activity"/>
    <property type="evidence" value="ECO:0007669"/>
    <property type="project" value="UniProtKB-EC"/>
</dbReference>
<evidence type="ECO:0000256" key="12">
    <source>
        <dbReference type="ARBA" id="ARBA00023136"/>
    </source>
</evidence>
<dbReference type="InterPro" id="IPR007482">
    <property type="entry name" value="Tyr_Pase-like_PTPLA"/>
</dbReference>
<evidence type="ECO:0000256" key="5">
    <source>
        <dbReference type="ARBA" id="ARBA00022553"/>
    </source>
</evidence>
<reference evidence="20" key="1">
    <citation type="submission" date="2012-07" db="EMBL/GenBank/DDBJ databases">
        <title>Genome of the Chinese tree shrew, a rising model animal genetically related to primates.</title>
        <authorList>
            <person name="Zhang G."/>
            <person name="Fan Y."/>
            <person name="Yao Y."/>
            <person name="Huang Z."/>
        </authorList>
    </citation>
    <scope>NUCLEOTIDE SEQUENCE [LARGE SCALE GENOMIC DNA]</scope>
</reference>
<dbReference type="FunFam" id="2.60.40.790:FF:000048">
    <property type="entry name" value="Very-long-chain (3R)-3-hydroxyacyl-CoA dehydratase"/>
    <property type="match status" value="1"/>
</dbReference>
<dbReference type="PROSITE" id="PS51203">
    <property type="entry name" value="CS"/>
    <property type="match status" value="1"/>
</dbReference>
<evidence type="ECO:0000256" key="16">
    <source>
        <dbReference type="ARBA" id="ARBA00023727"/>
    </source>
</evidence>
<sequence>MENQVLTPHVYWAQRHRELYLRVELSDVQNPAISITENVLHFKAQGHGAKGDNVYEFHLEFLDLVKPEPVYKLTQRQVNITVQKKVSQWWERLTKQEKRPLFLAPDFDRWLDESDAEMELRAKVESFYDTFHSVADMVYFCQMLAVVETINAAIGVTSTAVLTALIQLLGRNFILFIVIGTMEEMQNKAVVFFVFYTWSMVEIFRYPFYMLACIDMDWKVLTWLRYTVWIPAYPLGCLAEEQGPPAQRHDCPLSMSADGGEAYLVRQ</sequence>
<dbReference type="GO" id="GO:0007264">
    <property type="term" value="P:small GTPase-mediated signal transduction"/>
    <property type="evidence" value="ECO:0007669"/>
    <property type="project" value="UniProtKB-ARBA"/>
</dbReference>
<accession>L9KHK2</accession>
<dbReference type="SUPFAM" id="SSF49764">
    <property type="entry name" value="HSP20-like chaperones"/>
    <property type="match status" value="1"/>
</dbReference>
<evidence type="ECO:0000256" key="1">
    <source>
        <dbReference type="ARBA" id="ARBA00004477"/>
    </source>
</evidence>
<evidence type="ECO:0000313" key="19">
    <source>
        <dbReference type="EMBL" id="ELW62395.1"/>
    </source>
</evidence>
<gene>
    <name evidence="19" type="ORF">TREES_T100014166</name>
</gene>
<evidence type="ECO:0000256" key="4">
    <source>
        <dbReference type="ARBA" id="ARBA00022516"/>
    </source>
</evidence>
<comment type="subcellular location">
    <subcellularLocation>
        <location evidence="1 17">Endoplasmic reticulum membrane</location>
        <topology evidence="1 17">Multi-pass membrane protein</topology>
    </subcellularLocation>
</comment>
<evidence type="ECO:0000259" key="18">
    <source>
        <dbReference type="PROSITE" id="PS51203"/>
    </source>
</evidence>
<dbReference type="InterPro" id="IPR008978">
    <property type="entry name" value="HSP20-like_chaperone"/>
</dbReference>
<evidence type="ECO:0000256" key="9">
    <source>
        <dbReference type="ARBA" id="ARBA00022989"/>
    </source>
</evidence>
<evidence type="ECO:0000256" key="17">
    <source>
        <dbReference type="RuleBase" id="RU363109"/>
    </source>
</evidence>
<dbReference type="InterPro" id="IPR007052">
    <property type="entry name" value="CS_dom"/>
</dbReference>
<keyword evidence="4 17" id="KW-0444">Lipid biosynthesis</keyword>
<dbReference type="GO" id="GO:0030148">
    <property type="term" value="P:sphingolipid biosynthetic process"/>
    <property type="evidence" value="ECO:0007669"/>
    <property type="project" value="TreeGrafter"/>
</dbReference>
<dbReference type="CDD" id="cd06465">
    <property type="entry name" value="p23_hB-ind1_like"/>
    <property type="match status" value="1"/>
</dbReference>
<comment type="pathway">
    <text evidence="2 17">Lipid metabolism; fatty acid biosynthesis.</text>
</comment>
<comment type="catalytic activity">
    <reaction evidence="16">
        <text>a very-long-chain (3R)-3-hydroxyacyl-CoA = a very-long-chain (2E)-enoyl-CoA + H2O</text>
        <dbReference type="Rhea" id="RHEA:45812"/>
        <dbReference type="ChEBI" id="CHEBI:15377"/>
        <dbReference type="ChEBI" id="CHEBI:83728"/>
        <dbReference type="ChEBI" id="CHEBI:85440"/>
        <dbReference type="EC" id="4.2.1.134"/>
    </reaction>
    <physiologicalReaction direction="left-to-right" evidence="16">
        <dbReference type="Rhea" id="RHEA:45813"/>
    </physiologicalReaction>
</comment>
<dbReference type="InParanoid" id="L9KHK2"/>
<dbReference type="AlphaFoldDB" id="L9KHK2"/>
<keyword evidence="14 17" id="KW-0456">Lyase</keyword>
<keyword evidence="9" id="KW-1133">Transmembrane helix</keyword>
<keyword evidence="7 17" id="KW-0256">Endoplasmic reticulum</keyword>
<dbReference type="EMBL" id="KB320823">
    <property type="protein sequence ID" value="ELW62395.1"/>
    <property type="molecule type" value="Genomic_DNA"/>
</dbReference>
<keyword evidence="6" id="KW-0812">Transmembrane</keyword>
<protein>
    <recommendedName>
        <fullName evidence="17">Very-long-chain (3R)-3-hydroxyacyl-CoA dehydratase</fullName>
        <ecNumber evidence="17">4.2.1.134</ecNumber>
    </recommendedName>
</protein>
<evidence type="ECO:0000256" key="8">
    <source>
        <dbReference type="ARBA" id="ARBA00022832"/>
    </source>
</evidence>
<keyword evidence="5" id="KW-0597">Phosphoprotein</keyword>
<comment type="similarity">
    <text evidence="3 17">Belongs to the very long-chain fatty acids dehydratase HACD family.</text>
</comment>
<evidence type="ECO:0000256" key="3">
    <source>
        <dbReference type="ARBA" id="ARBA00007811"/>
    </source>
</evidence>
<evidence type="ECO:0000256" key="7">
    <source>
        <dbReference type="ARBA" id="ARBA00022824"/>
    </source>
</evidence>
<dbReference type="FunCoup" id="L9KHK2">
    <property type="interactions" value="1002"/>
</dbReference>
<evidence type="ECO:0000256" key="13">
    <source>
        <dbReference type="ARBA" id="ARBA00023160"/>
    </source>
</evidence>
<dbReference type="Proteomes" id="UP000011518">
    <property type="component" value="Unassembled WGS sequence"/>
</dbReference>
<dbReference type="Pfam" id="PF04387">
    <property type="entry name" value="PTPLA"/>
    <property type="match status" value="1"/>
</dbReference>
<evidence type="ECO:0000256" key="14">
    <source>
        <dbReference type="ARBA" id="ARBA00023239"/>
    </source>
</evidence>
<dbReference type="STRING" id="246437.L9KHK2"/>
<evidence type="ECO:0000256" key="11">
    <source>
        <dbReference type="ARBA" id="ARBA00023098"/>
    </source>
</evidence>
<evidence type="ECO:0000256" key="6">
    <source>
        <dbReference type="ARBA" id="ARBA00022692"/>
    </source>
</evidence>
<keyword evidence="10" id="KW-0175">Coiled coil</keyword>
<feature type="domain" description="CS" evidence="18">
    <location>
        <begin position="5"/>
        <end position="94"/>
    </location>
</feature>
<keyword evidence="12 17" id="KW-0472">Membrane</keyword>
<organism evidence="19 20">
    <name type="scientific">Tupaia chinensis</name>
    <name type="common">Chinese tree shrew</name>
    <name type="synonym">Tupaia belangeri chinensis</name>
    <dbReference type="NCBI Taxonomy" id="246437"/>
    <lineage>
        <taxon>Eukaryota</taxon>
        <taxon>Metazoa</taxon>
        <taxon>Chordata</taxon>
        <taxon>Craniata</taxon>
        <taxon>Vertebrata</taxon>
        <taxon>Euteleostomi</taxon>
        <taxon>Mammalia</taxon>
        <taxon>Eutheria</taxon>
        <taxon>Euarchontoglires</taxon>
        <taxon>Scandentia</taxon>
        <taxon>Tupaiidae</taxon>
        <taxon>Tupaia</taxon>
    </lineage>
</organism>
<comment type="function">
    <text evidence="17">Catalyzes the third of the four reactions of the long-chain fatty acids elongation cycle. This endoplasmic reticulum-bound enzymatic process, allows the addition of two carbons to the chain of long- and very long-chain fatty acids/VLCFAs per cycle. This enzyme catalyzes the dehydration of the 3-hydroxyacyl-CoA intermediate into trans-2,3-enoyl-CoA, within each cycle of fatty acid elongation. Thereby, it participates to the production of VLCFAs of different chain lengths that are involved in multiple biological processes as precursors of membrane lipids and lipid mediators.</text>
</comment>
<dbReference type="Gene3D" id="2.60.40.790">
    <property type="match status" value="1"/>
</dbReference>
<keyword evidence="13 17" id="KW-0275">Fatty acid biosynthesis</keyword>
<proteinExistence type="inferred from homology"/>